<dbReference type="InterPro" id="IPR001932">
    <property type="entry name" value="PPM-type_phosphatase-like_dom"/>
</dbReference>
<keyword evidence="1" id="KW-0378">Hydrolase</keyword>
<feature type="compositionally biased region" description="Basic residues" evidence="2">
    <location>
        <begin position="175"/>
        <end position="186"/>
    </location>
</feature>
<feature type="region of interest" description="Disordered" evidence="2">
    <location>
        <begin position="133"/>
        <end position="153"/>
    </location>
</feature>
<organism evidence="4 5">
    <name type="scientific">Thlaspi arvense</name>
    <name type="common">Field penny-cress</name>
    <dbReference type="NCBI Taxonomy" id="13288"/>
    <lineage>
        <taxon>Eukaryota</taxon>
        <taxon>Viridiplantae</taxon>
        <taxon>Streptophyta</taxon>
        <taxon>Embryophyta</taxon>
        <taxon>Tracheophyta</taxon>
        <taxon>Spermatophyta</taxon>
        <taxon>Magnoliopsida</taxon>
        <taxon>eudicotyledons</taxon>
        <taxon>Gunneridae</taxon>
        <taxon>Pentapetalae</taxon>
        <taxon>rosids</taxon>
        <taxon>malvids</taxon>
        <taxon>Brassicales</taxon>
        <taxon>Brassicaceae</taxon>
        <taxon>Thlaspideae</taxon>
        <taxon>Thlaspi</taxon>
    </lineage>
</organism>
<name>A0AAU9T2S4_THLAR</name>
<dbReference type="GO" id="GO:0046872">
    <property type="term" value="F:metal ion binding"/>
    <property type="evidence" value="ECO:0007669"/>
    <property type="project" value="UniProtKB-UniRule"/>
</dbReference>
<feature type="compositionally biased region" description="Basic and acidic residues" evidence="2">
    <location>
        <begin position="137"/>
        <end position="147"/>
    </location>
</feature>
<evidence type="ECO:0000256" key="2">
    <source>
        <dbReference type="SAM" id="MobiDB-lite"/>
    </source>
</evidence>
<dbReference type="InterPro" id="IPR039123">
    <property type="entry name" value="PPTC7"/>
</dbReference>
<keyword evidence="5" id="KW-1185">Reference proteome</keyword>
<evidence type="ECO:0000313" key="4">
    <source>
        <dbReference type="EMBL" id="CAH2077022.1"/>
    </source>
</evidence>
<comment type="cofactor">
    <cofactor evidence="1">
        <name>Mn(2+)</name>
        <dbReference type="ChEBI" id="CHEBI:29035"/>
    </cofactor>
</comment>
<dbReference type="GO" id="GO:0004722">
    <property type="term" value="F:protein serine/threonine phosphatase activity"/>
    <property type="evidence" value="ECO:0007669"/>
    <property type="project" value="UniProtKB-EC"/>
</dbReference>
<dbReference type="EMBL" id="OU466863">
    <property type="protein sequence ID" value="CAH2077022.1"/>
    <property type="molecule type" value="Genomic_DNA"/>
</dbReference>
<dbReference type="Pfam" id="PF07228">
    <property type="entry name" value="SpoIIE"/>
    <property type="match status" value="1"/>
</dbReference>
<dbReference type="SMART" id="SM00331">
    <property type="entry name" value="PP2C_SIG"/>
    <property type="match status" value="1"/>
</dbReference>
<feature type="compositionally biased region" description="Polar residues" evidence="2">
    <location>
        <begin position="383"/>
        <end position="396"/>
    </location>
</feature>
<dbReference type="Proteomes" id="UP000836841">
    <property type="component" value="Chromosome 7"/>
</dbReference>
<dbReference type="CDD" id="cd00143">
    <property type="entry name" value="PP2Cc"/>
    <property type="match status" value="1"/>
</dbReference>
<dbReference type="PROSITE" id="PS51746">
    <property type="entry name" value="PPM_2"/>
    <property type="match status" value="1"/>
</dbReference>
<dbReference type="GO" id="GO:0009507">
    <property type="term" value="C:chloroplast"/>
    <property type="evidence" value="ECO:0007669"/>
    <property type="project" value="TreeGrafter"/>
</dbReference>
<comment type="cofactor">
    <cofactor evidence="1">
        <name>Mg(2+)</name>
        <dbReference type="ChEBI" id="CHEBI:18420"/>
    </cofactor>
</comment>
<keyword evidence="1" id="KW-0904">Protein phosphatase</keyword>
<accession>A0AAU9T2S4</accession>
<reference evidence="4 5" key="1">
    <citation type="submission" date="2022-03" db="EMBL/GenBank/DDBJ databases">
        <authorList>
            <person name="Nunn A."/>
            <person name="Chopra R."/>
            <person name="Nunn A."/>
            <person name="Contreras Garrido A."/>
        </authorList>
    </citation>
    <scope>NUCLEOTIDE SEQUENCE [LARGE SCALE GENOMIC DNA]</scope>
</reference>
<dbReference type="InterPro" id="IPR036457">
    <property type="entry name" value="PPM-type-like_dom_sf"/>
</dbReference>
<dbReference type="Gene3D" id="3.60.40.10">
    <property type="entry name" value="PPM-type phosphatase domain"/>
    <property type="match status" value="2"/>
</dbReference>
<keyword evidence="1" id="KW-0460">Magnesium</keyword>
<feature type="region of interest" description="Disordered" evidence="2">
    <location>
        <begin position="175"/>
        <end position="195"/>
    </location>
</feature>
<evidence type="ECO:0000256" key="1">
    <source>
        <dbReference type="RuleBase" id="RU366020"/>
    </source>
</evidence>
<dbReference type="PANTHER" id="PTHR12320">
    <property type="entry name" value="PROTEIN PHOSPHATASE 2C"/>
    <property type="match status" value="1"/>
</dbReference>
<keyword evidence="1" id="KW-0464">Manganese</keyword>
<dbReference type="PANTHER" id="PTHR12320:SF1">
    <property type="entry name" value="PROTEIN PHOSPHATASE PTC7 HOMOLOG"/>
    <property type="match status" value="1"/>
</dbReference>
<comment type="catalytic activity">
    <reaction evidence="1">
        <text>O-phospho-L-threonyl-[protein] + H2O = L-threonyl-[protein] + phosphate</text>
        <dbReference type="Rhea" id="RHEA:47004"/>
        <dbReference type="Rhea" id="RHEA-COMP:11060"/>
        <dbReference type="Rhea" id="RHEA-COMP:11605"/>
        <dbReference type="ChEBI" id="CHEBI:15377"/>
        <dbReference type="ChEBI" id="CHEBI:30013"/>
        <dbReference type="ChEBI" id="CHEBI:43474"/>
        <dbReference type="ChEBI" id="CHEBI:61977"/>
        <dbReference type="EC" id="3.1.3.16"/>
    </reaction>
</comment>
<dbReference type="EC" id="3.1.3.16" evidence="1"/>
<dbReference type="SUPFAM" id="SSF81606">
    <property type="entry name" value="PP2C-like"/>
    <property type="match status" value="1"/>
</dbReference>
<protein>
    <recommendedName>
        <fullName evidence="1">Protein phosphatase</fullName>
        <ecNumber evidence="1">3.1.3.16</ecNumber>
    </recommendedName>
</protein>
<evidence type="ECO:0000313" key="5">
    <source>
        <dbReference type="Proteomes" id="UP000836841"/>
    </source>
</evidence>
<feature type="region of interest" description="Disordered" evidence="2">
    <location>
        <begin position="383"/>
        <end position="410"/>
    </location>
</feature>
<feature type="domain" description="PPM-type phosphatase" evidence="3">
    <location>
        <begin position="414"/>
        <end position="652"/>
    </location>
</feature>
<dbReference type="SMART" id="SM00332">
    <property type="entry name" value="PP2Cc"/>
    <property type="match status" value="1"/>
</dbReference>
<feature type="non-terminal residue" evidence="4">
    <location>
        <position position="657"/>
    </location>
</feature>
<gene>
    <name evidence="4" type="ORF">TAV2_LOCUS22656</name>
</gene>
<keyword evidence="1" id="KW-0479">Metal-binding</keyword>
<comment type="similarity">
    <text evidence="1">Belongs to the PP2C family.</text>
</comment>
<sequence length="657" mass="71726">MADHLILSLQPPPFRIFPSSLHRRWGFSRRFPGGVSFSNPEFRLSTQLQLANSTSPSESCLSSSSSPEKFDLVSSTQLKDGSHVFRFGDASEIERNLETEEKARCLEVEKQHAKIAEEASEVSRKQLVDLDPVSELEGPKAKSDASEKTVNSNIETVSEKEETVAPASLIKIKDRKRVRSPTKRKKETSTSVNVTRSEAKVEAEIARMTNLSSMVSVAEAIPTSSTEEKVVLSKKSEPTNENVEPLSSQVMEKVSVNEIRDCEPNGYQQLTENPVEVQASPIPSTSQQDSQLNDLKEVARVSAIELDENLDVTENTMKTFAAEENLVVEPTATAAVPSNELISTSAAAVVEIAETPVIDTSEVANDGETVASTVEDEITVSDTKTDNSSMSTTVSDTKVEDHQLPAPETPGLQSIEVASDRNNDVQALAGREDAYFISHDNWLGVADGVSQWSFEGINEGMYAQELMSNCQKIISDETAERTDPVQVLHRSVSETNSQGSSTALIAHLDNNELHIANIGDSGFMVIRNGTELQKSSPMFHHFGFPLQVTQGDDVLKLAEVYHVNMEEGDVVITATDGLFDNLYEKEIVSIVCRSLDQSLEPQKIAELVATKAQEVGRSETERTPFADAAKEEGYDGYKGGKVDAVTVIVSLVKTLSI</sequence>
<evidence type="ECO:0000259" key="3">
    <source>
        <dbReference type="PROSITE" id="PS51746"/>
    </source>
</evidence>
<proteinExistence type="inferred from homology"/>
<comment type="catalytic activity">
    <reaction evidence="1">
        <text>O-phospho-L-seryl-[protein] + H2O = L-seryl-[protein] + phosphate</text>
        <dbReference type="Rhea" id="RHEA:20629"/>
        <dbReference type="Rhea" id="RHEA-COMP:9863"/>
        <dbReference type="Rhea" id="RHEA-COMP:11604"/>
        <dbReference type="ChEBI" id="CHEBI:15377"/>
        <dbReference type="ChEBI" id="CHEBI:29999"/>
        <dbReference type="ChEBI" id="CHEBI:43474"/>
        <dbReference type="ChEBI" id="CHEBI:83421"/>
        <dbReference type="EC" id="3.1.3.16"/>
    </reaction>
</comment>
<dbReference type="AlphaFoldDB" id="A0AAU9T2S4"/>